<feature type="region of interest" description="Disordered" evidence="1">
    <location>
        <begin position="69"/>
        <end position="90"/>
    </location>
</feature>
<proteinExistence type="predicted"/>
<gene>
    <name evidence="2" type="ORF">LCGC14_1208120</name>
</gene>
<dbReference type="EMBL" id="LAZR01006262">
    <property type="protein sequence ID" value="KKM93461.1"/>
    <property type="molecule type" value="Genomic_DNA"/>
</dbReference>
<feature type="compositionally biased region" description="Low complexity" evidence="1">
    <location>
        <begin position="126"/>
        <end position="144"/>
    </location>
</feature>
<organism evidence="2">
    <name type="scientific">marine sediment metagenome</name>
    <dbReference type="NCBI Taxonomy" id="412755"/>
    <lineage>
        <taxon>unclassified sequences</taxon>
        <taxon>metagenomes</taxon>
        <taxon>ecological metagenomes</taxon>
    </lineage>
</organism>
<evidence type="ECO:0000256" key="1">
    <source>
        <dbReference type="SAM" id="MobiDB-lite"/>
    </source>
</evidence>
<sequence length="216" mass="23591">MQVKVTLTKVLKTGEGAYGEWKLIKVTTESGDYTTFADGAETLTPGTVINISDMDKDDQERESFKKYEIVKAGKEQPSSKKNGSPSDPARVSIERQVAAKIAFEFTAFDVPKTLEIAEQIYQWISSSSPPQPTSSVSSPVQETSNGNLPDADTIKQICSDAGLENTTALNNWVKERYDGLTWGKLSKEKQAEVLGTLKLMGVASEIDTTEEGDVPF</sequence>
<feature type="compositionally biased region" description="Basic and acidic residues" evidence="1">
    <location>
        <begin position="69"/>
        <end position="78"/>
    </location>
</feature>
<reference evidence="2" key="1">
    <citation type="journal article" date="2015" name="Nature">
        <title>Complex archaea that bridge the gap between prokaryotes and eukaryotes.</title>
        <authorList>
            <person name="Spang A."/>
            <person name="Saw J.H."/>
            <person name="Jorgensen S.L."/>
            <person name="Zaremba-Niedzwiedzka K."/>
            <person name="Martijn J."/>
            <person name="Lind A.E."/>
            <person name="van Eijk R."/>
            <person name="Schleper C."/>
            <person name="Guy L."/>
            <person name="Ettema T.J."/>
        </authorList>
    </citation>
    <scope>NUCLEOTIDE SEQUENCE</scope>
</reference>
<name>A0A0F9M284_9ZZZZ</name>
<comment type="caution">
    <text evidence="2">The sequence shown here is derived from an EMBL/GenBank/DDBJ whole genome shotgun (WGS) entry which is preliminary data.</text>
</comment>
<evidence type="ECO:0000313" key="2">
    <source>
        <dbReference type="EMBL" id="KKM93461.1"/>
    </source>
</evidence>
<dbReference type="AlphaFoldDB" id="A0A0F9M284"/>
<protein>
    <submittedName>
        <fullName evidence="2">Uncharacterized protein</fullName>
    </submittedName>
</protein>
<accession>A0A0F9M284</accession>
<feature type="region of interest" description="Disordered" evidence="1">
    <location>
        <begin position="126"/>
        <end position="147"/>
    </location>
</feature>